<dbReference type="EMBL" id="FUYS01000007">
    <property type="protein sequence ID" value="SKB75253.1"/>
    <property type="molecule type" value="Genomic_DNA"/>
</dbReference>
<gene>
    <name evidence="1" type="ORF">SAMN05660226_02992</name>
</gene>
<dbReference type="AlphaFoldDB" id="A0A1T5DV29"/>
<evidence type="ECO:0000313" key="1">
    <source>
        <dbReference type="EMBL" id="SKB75253.1"/>
    </source>
</evidence>
<evidence type="ECO:0008006" key="3">
    <source>
        <dbReference type="Google" id="ProtNLM"/>
    </source>
</evidence>
<accession>A0A1T5DV29</accession>
<dbReference type="OrthoDB" id="9180239at2"/>
<dbReference type="STRING" id="623280.SAMN05660226_02992"/>
<proteinExistence type="predicted"/>
<dbReference type="Proteomes" id="UP000190541">
    <property type="component" value="Unassembled WGS sequence"/>
</dbReference>
<dbReference type="RefSeq" id="WP_079717644.1">
    <property type="nucleotide sequence ID" value="NZ_FUYS01000007.1"/>
</dbReference>
<evidence type="ECO:0000313" key="2">
    <source>
        <dbReference type="Proteomes" id="UP000190541"/>
    </source>
</evidence>
<organism evidence="1 2">
    <name type="scientific">Parapedobacter luteus</name>
    <dbReference type="NCBI Taxonomy" id="623280"/>
    <lineage>
        <taxon>Bacteria</taxon>
        <taxon>Pseudomonadati</taxon>
        <taxon>Bacteroidota</taxon>
        <taxon>Sphingobacteriia</taxon>
        <taxon>Sphingobacteriales</taxon>
        <taxon>Sphingobacteriaceae</taxon>
        <taxon>Parapedobacter</taxon>
    </lineage>
</organism>
<name>A0A1T5DV29_9SPHI</name>
<sequence length="137" mass="15567">MKKDEVPQDNGSLAKKNVHELCYAVDENGQYTTVRSSGWEAKTLALNESLQLIDERIAATKQAVLAGAVSPIAYYMELHRMDVSLLSSYVGMHRWLVKRHFHPKRFAKLKENILRKYASVFGISVEQLKSPFPQSDT</sequence>
<protein>
    <recommendedName>
        <fullName evidence="3">Cro/C1-type HTH DNA-binding domain-containing protein</fullName>
    </recommendedName>
</protein>
<reference evidence="1 2" key="1">
    <citation type="submission" date="2017-02" db="EMBL/GenBank/DDBJ databases">
        <authorList>
            <person name="Peterson S.W."/>
        </authorList>
    </citation>
    <scope>NUCLEOTIDE SEQUENCE [LARGE SCALE GENOMIC DNA]</scope>
    <source>
        <strain evidence="1 2">DSM 22899</strain>
    </source>
</reference>
<keyword evidence="2" id="KW-1185">Reference proteome</keyword>